<feature type="transmembrane region" description="Helical" evidence="7">
    <location>
        <begin position="77"/>
        <end position="99"/>
    </location>
</feature>
<evidence type="ECO:0000256" key="6">
    <source>
        <dbReference type="ARBA" id="ARBA00023136"/>
    </source>
</evidence>
<evidence type="ECO:0000259" key="8">
    <source>
        <dbReference type="PROSITE" id="PS50850"/>
    </source>
</evidence>
<reference evidence="9 10" key="1">
    <citation type="submission" date="2020-08" db="EMBL/GenBank/DDBJ databases">
        <title>Genomic Encyclopedia of Type Strains, Phase IV (KMG-IV): sequencing the most valuable type-strain genomes for metagenomic binning, comparative biology and taxonomic classification.</title>
        <authorList>
            <person name="Goeker M."/>
        </authorList>
    </citation>
    <scope>NUCLEOTIDE SEQUENCE [LARGE SCALE GENOMIC DNA]</scope>
    <source>
        <strain evidence="9 10">DSM 11590</strain>
    </source>
</reference>
<dbReference type="SUPFAM" id="SSF103473">
    <property type="entry name" value="MFS general substrate transporter"/>
    <property type="match status" value="1"/>
</dbReference>
<keyword evidence="2" id="KW-0813">Transport</keyword>
<dbReference type="PANTHER" id="PTHR42718:SF46">
    <property type="entry name" value="BLR6921 PROTEIN"/>
    <property type="match status" value="1"/>
</dbReference>
<evidence type="ECO:0000256" key="2">
    <source>
        <dbReference type="ARBA" id="ARBA00022448"/>
    </source>
</evidence>
<name>A0A7W9ZGM9_NOVIT</name>
<feature type="transmembrane region" description="Helical" evidence="7">
    <location>
        <begin position="197"/>
        <end position="215"/>
    </location>
</feature>
<feature type="transmembrane region" description="Helical" evidence="7">
    <location>
        <begin position="394"/>
        <end position="414"/>
    </location>
</feature>
<feature type="transmembrane region" description="Helical" evidence="7">
    <location>
        <begin position="12"/>
        <end position="33"/>
    </location>
</feature>
<dbReference type="PROSITE" id="PS50850">
    <property type="entry name" value="MFS"/>
    <property type="match status" value="1"/>
</dbReference>
<feature type="transmembrane region" description="Helical" evidence="7">
    <location>
        <begin position="329"/>
        <end position="348"/>
    </location>
</feature>
<feature type="domain" description="Major facilitator superfamily (MFS) profile" evidence="8">
    <location>
        <begin position="10"/>
        <end position="462"/>
    </location>
</feature>
<accession>A0A7W9ZGM9</accession>
<dbReference type="Gene3D" id="1.20.1720.10">
    <property type="entry name" value="Multidrug resistance protein D"/>
    <property type="match status" value="1"/>
</dbReference>
<dbReference type="RefSeq" id="WP_184263961.1">
    <property type="nucleotide sequence ID" value="NZ_JACIIX010000009.1"/>
</dbReference>
<feature type="transmembrane region" description="Helical" evidence="7">
    <location>
        <begin position="227"/>
        <end position="244"/>
    </location>
</feature>
<keyword evidence="10" id="KW-1185">Reference proteome</keyword>
<dbReference type="EMBL" id="JACIIX010000009">
    <property type="protein sequence ID" value="MBB6211146.1"/>
    <property type="molecule type" value="Genomic_DNA"/>
</dbReference>
<dbReference type="InterPro" id="IPR036259">
    <property type="entry name" value="MFS_trans_sf"/>
</dbReference>
<dbReference type="InterPro" id="IPR020846">
    <property type="entry name" value="MFS_dom"/>
</dbReference>
<dbReference type="InterPro" id="IPR011701">
    <property type="entry name" value="MFS"/>
</dbReference>
<keyword evidence="3" id="KW-1003">Cell membrane</keyword>
<keyword evidence="6 7" id="KW-0472">Membrane</keyword>
<dbReference type="Pfam" id="PF07690">
    <property type="entry name" value="MFS_1"/>
    <property type="match status" value="1"/>
</dbReference>
<sequence>MPIAKERLPILLLVLASYLMLVVDVSIVITGLPRIRDSLGFTPAGLSWVHSAYTLTFGGFLLLGARAGDLLGRRRMFLLGLWIFTLTSVVIALAPTAGVMLAGRAVQGLGAAVLAPATLALLTVHFPEGPERTHALSLYGATAGVAASVGLVLGGLLADWVSWRAGFFINLPVGLALIAGTRRYVTETARHSGRFDLPGAVCSTLGMGALVFGLIHAAETGWTERLTLAALGGGGLLLAVLVWHERRAVQPIMPLGLFTDRSRSGALLARMFYLGAMVGMWFFTSQLLQGALGLSASATGVTFLLIAVPQFAGAMAVPRLSRRTGPWPLLMTGMGATLLALASLTAAVDAGAGLPGLALPLIGLGLGQGLTLSPLMVVSVAGIPPERAGAASGLVNAAHQLGGALGLAVLVVVFSHALPADQTGPSALAQRIGAVFLAGTAMLAVATGLIGGLILLRRSGRA</sequence>
<evidence type="ECO:0000313" key="10">
    <source>
        <dbReference type="Proteomes" id="UP000544872"/>
    </source>
</evidence>
<evidence type="ECO:0000256" key="4">
    <source>
        <dbReference type="ARBA" id="ARBA00022692"/>
    </source>
</evidence>
<comment type="caution">
    <text evidence="9">The sequence shown here is derived from an EMBL/GenBank/DDBJ whole genome shotgun (WGS) entry which is preliminary data.</text>
</comment>
<proteinExistence type="predicted"/>
<evidence type="ECO:0000313" key="9">
    <source>
        <dbReference type="EMBL" id="MBB6211146.1"/>
    </source>
</evidence>
<dbReference type="Gene3D" id="1.20.1250.20">
    <property type="entry name" value="MFS general substrate transporter like domains"/>
    <property type="match status" value="1"/>
</dbReference>
<dbReference type="CDD" id="cd17321">
    <property type="entry name" value="MFS_MMR_MDR_like"/>
    <property type="match status" value="1"/>
</dbReference>
<feature type="transmembrane region" description="Helical" evidence="7">
    <location>
        <begin position="163"/>
        <end position="185"/>
    </location>
</feature>
<organism evidence="9 10">
    <name type="scientific">Novispirillum itersonii</name>
    <name type="common">Aquaspirillum itersonii</name>
    <dbReference type="NCBI Taxonomy" id="189"/>
    <lineage>
        <taxon>Bacteria</taxon>
        <taxon>Pseudomonadati</taxon>
        <taxon>Pseudomonadota</taxon>
        <taxon>Alphaproteobacteria</taxon>
        <taxon>Rhodospirillales</taxon>
        <taxon>Novispirillaceae</taxon>
        <taxon>Novispirillum</taxon>
    </lineage>
</organism>
<dbReference type="GO" id="GO:0022857">
    <property type="term" value="F:transmembrane transporter activity"/>
    <property type="evidence" value="ECO:0007669"/>
    <property type="project" value="InterPro"/>
</dbReference>
<evidence type="ECO:0000256" key="7">
    <source>
        <dbReference type="SAM" id="Phobius"/>
    </source>
</evidence>
<comment type="subcellular location">
    <subcellularLocation>
        <location evidence="1">Cell membrane</location>
        <topology evidence="1">Multi-pass membrane protein</topology>
    </subcellularLocation>
</comment>
<evidence type="ECO:0000256" key="5">
    <source>
        <dbReference type="ARBA" id="ARBA00022989"/>
    </source>
</evidence>
<dbReference type="GO" id="GO:0005886">
    <property type="term" value="C:plasma membrane"/>
    <property type="evidence" value="ECO:0007669"/>
    <property type="project" value="UniProtKB-SubCell"/>
</dbReference>
<feature type="transmembrane region" description="Helical" evidence="7">
    <location>
        <begin position="45"/>
        <end position="65"/>
    </location>
</feature>
<keyword evidence="4 7" id="KW-0812">Transmembrane</keyword>
<dbReference type="PANTHER" id="PTHR42718">
    <property type="entry name" value="MAJOR FACILITATOR SUPERFAMILY MULTIDRUG TRANSPORTER MFSC"/>
    <property type="match status" value="1"/>
</dbReference>
<evidence type="ECO:0000256" key="3">
    <source>
        <dbReference type="ARBA" id="ARBA00022475"/>
    </source>
</evidence>
<evidence type="ECO:0000256" key="1">
    <source>
        <dbReference type="ARBA" id="ARBA00004651"/>
    </source>
</evidence>
<feature type="transmembrane region" description="Helical" evidence="7">
    <location>
        <begin position="434"/>
        <end position="456"/>
    </location>
</feature>
<feature type="transmembrane region" description="Helical" evidence="7">
    <location>
        <begin position="265"/>
        <end position="284"/>
    </location>
</feature>
<dbReference type="AlphaFoldDB" id="A0A7W9ZGM9"/>
<dbReference type="Proteomes" id="UP000544872">
    <property type="component" value="Unassembled WGS sequence"/>
</dbReference>
<feature type="transmembrane region" description="Helical" evidence="7">
    <location>
        <begin position="296"/>
        <end position="317"/>
    </location>
</feature>
<keyword evidence="5 7" id="KW-1133">Transmembrane helix</keyword>
<feature type="transmembrane region" description="Helical" evidence="7">
    <location>
        <begin position="360"/>
        <end position="382"/>
    </location>
</feature>
<protein>
    <submittedName>
        <fullName evidence="9">EmrB/QacA subfamily drug resistance transporter</fullName>
    </submittedName>
</protein>
<feature type="transmembrane region" description="Helical" evidence="7">
    <location>
        <begin position="136"/>
        <end position="157"/>
    </location>
</feature>
<gene>
    <name evidence="9" type="ORF">FHS48_002581</name>
</gene>
<feature type="transmembrane region" description="Helical" evidence="7">
    <location>
        <begin position="105"/>
        <end position="124"/>
    </location>
</feature>